<dbReference type="GeneID" id="69036968"/>
<dbReference type="Proteomes" id="UP000001631">
    <property type="component" value="Unassembled WGS sequence"/>
</dbReference>
<organism evidence="1 2">
    <name type="scientific">Ajellomyces capsulatus (strain G186AR / H82 / ATCC MYA-2454 / RMSCC 2432)</name>
    <name type="common">Darling's disease fungus</name>
    <name type="synonym">Histoplasma capsulatum</name>
    <dbReference type="NCBI Taxonomy" id="447093"/>
    <lineage>
        <taxon>Eukaryota</taxon>
        <taxon>Fungi</taxon>
        <taxon>Dikarya</taxon>
        <taxon>Ascomycota</taxon>
        <taxon>Pezizomycotina</taxon>
        <taxon>Eurotiomycetes</taxon>
        <taxon>Eurotiomycetidae</taxon>
        <taxon>Onygenales</taxon>
        <taxon>Ajellomycetaceae</taxon>
        <taxon>Histoplasma</taxon>
    </lineage>
</organism>
<gene>
    <name evidence="1" type="ORF">HCBG_03952</name>
</gene>
<proteinExistence type="predicted"/>
<dbReference type="EMBL" id="GG663367">
    <property type="protein sequence ID" value="EEH07073.1"/>
    <property type="molecule type" value="Genomic_DNA"/>
</dbReference>
<dbReference type="AlphaFoldDB" id="C0NMH5"/>
<dbReference type="RefSeq" id="XP_045287554.1">
    <property type="nucleotide sequence ID" value="XM_045431001.1"/>
</dbReference>
<dbReference type="HOGENOM" id="CLU_1331613_0_0_1"/>
<evidence type="ECO:0000313" key="1">
    <source>
        <dbReference type="EMBL" id="EEH07073.1"/>
    </source>
</evidence>
<reference evidence="1" key="1">
    <citation type="submission" date="2009-02" db="EMBL/GenBank/DDBJ databases">
        <title>The Genome Sequence of Ajellomyces capsulatus strain G186AR.</title>
        <authorList>
            <consortium name="The Broad Institute Genome Sequencing Platform"/>
            <person name="Champion M."/>
            <person name="Cuomo C."/>
            <person name="Ma L.-J."/>
            <person name="Henn M.R."/>
            <person name="Sil A."/>
            <person name="Goldman B."/>
            <person name="Young S.K."/>
            <person name="Kodira C.D."/>
            <person name="Zeng Q."/>
            <person name="Koehrsen M."/>
            <person name="Alvarado L."/>
            <person name="Berlin A."/>
            <person name="Borenstein D."/>
            <person name="Chen Z."/>
            <person name="Engels R."/>
            <person name="Freedman E."/>
            <person name="Gellesch M."/>
            <person name="Goldberg J."/>
            <person name="Griggs A."/>
            <person name="Gujja S."/>
            <person name="Heiman D."/>
            <person name="Hepburn T."/>
            <person name="Howarth C."/>
            <person name="Jen D."/>
            <person name="Larson L."/>
            <person name="Lewis B."/>
            <person name="Mehta T."/>
            <person name="Park D."/>
            <person name="Pearson M."/>
            <person name="Roberts A."/>
            <person name="Saif S."/>
            <person name="Shea T."/>
            <person name="Shenoy N."/>
            <person name="Sisk P."/>
            <person name="Stolte C."/>
            <person name="Sykes S."/>
            <person name="Walk T."/>
            <person name="White J."/>
            <person name="Yandava C."/>
            <person name="Klein B."/>
            <person name="McEwen J.G."/>
            <person name="Puccia R."/>
            <person name="Goldman G.H."/>
            <person name="Felipe M.S."/>
            <person name="Nino-Vega G."/>
            <person name="San-Blas G."/>
            <person name="Taylor J."/>
            <person name="Mendoza L."/>
            <person name="Galagan J."/>
            <person name="Nusbaum C."/>
            <person name="Birren B."/>
        </authorList>
    </citation>
    <scope>NUCLEOTIDE SEQUENCE</scope>
    <source>
        <strain evidence="1">G186AR</strain>
    </source>
</reference>
<dbReference type="InParanoid" id="C0NMH5"/>
<sequence>MGTPYEYQQASKCAPGQVIIEPRRPLSVQRLFLVKCELLPDSLETGQDLWTTAINLKCTVLSENIGQQCPPRDEMNNAGGVISALYRCLPTAFTVRIMSSSKDRAPSDTATLTGTGVVLLGPPKVSWTNSFGKVRNLILDDDDDDPHGIDQVPHETVAMNSSVILTAAASPIPPNGGRIHVVNGEMAPEGTRTYAETCGSNLININ</sequence>
<protein>
    <submittedName>
        <fullName evidence="1">Uncharacterized protein</fullName>
    </submittedName>
</protein>
<name>C0NMH5_AJECG</name>
<keyword evidence="2" id="KW-1185">Reference proteome</keyword>
<evidence type="ECO:0000313" key="2">
    <source>
        <dbReference type="Proteomes" id="UP000001631"/>
    </source>
</evidence>
<accession>C0NMH5</accession>